<feature type="transmembrane region" description="Helical" evidence="1">
    <location>
        <begin position="61"/>
        <end position="77"/>
    </location>
</feature>
<accession>A0A3A1QTS1</accession>
<evidence type="ECO:0000313" key="3">
    <source>
        <dbReference type="Proteomes" id="UP000265801"/>
    </source>
</evidence>
<organism evidence="2 3">
    <name type="scientific">Bacillus salacetis</name>
    <dbReference type="NCBI Taxonomy" id="2315464"/>
    <lineage>
        <taxon>Bacteria</taxon>
        <taxon>Bacillati</taxon>
        <taxon>Bacillota</taxon>
        <taxon>Bacilli</taxon>
        <taxon>Bacillales</taxon>
        <taxon>Bacillaceae</taxon>
        <taxon>Bacillus</taxon>
    </lineage>
</organism>
<evidence type="ECO:0000256" key="1">
    <source>
        <dbReference type="SAM" id="Phobius"/>
    </source>
</evidence>
<name>A0A3A1QTS1_9BACI</name>
<keyword evidence="1" id="KW-0472">Membrane</keyword>
<keyword evidence="1" id="KW-0812">Transmembrane</keyword>
<dbReference type="Proteomes" id="UP000265801">
    <property type="component" value="Unassembled WGS sequence"/>
</dbReference>
<dbReference type="AlphaFoldDB" id="A0A3A1QTS1"/>
<proteinExistence type="predicted"/>
<protein>
    <submittedName>
        <fullName evidence="2">Uncharacterized protein</fullName>
    </submittedName>
</protein>
<keyword evidence="1" id="KW-1133">Transmembrane helix</keyword>
<sequence>MYCYYMDSRFISKSRVLLRRRASESKVEVLHKKRAYCYFSSERFYFLYIGPFLFTNPKKRNRIQAIGFGFFLLVLFLF</sequence>
<reference evidence="2 3" key="1">
    <citation type="submission" date="2018-09" db="EMBL/GenBank/DDBJ databases">
        <title>Bacillus saliacetes sp. nov., isolated from Thai shrimp paste (Ka-pi).</title>
        <authorList>
            <person name="Daroonpunt R."/>
            <person name="Tanasupawat S."/>
            <person name="Yiamsombut S."/>
        </authorList>
    </citation>
    <scope>NUCLEOTIDE SEQUENCE [LARGE SCALE GENOMIC DNA]</scope>
    <source>
        <strain evidence="2 3">SKP7-4</strain>
    </source>
</reference>
<dbReference type="EMBL" id="QXIR01000030">
    <property type="protein sequence ID" value="RIW29711.1"/>
    <property type="molecule type" value="Genomic_DNA"/>
</dbReference>
<keyword evidence="3" id="KW-1185">Reference proteome</keyword>
<gene>
    <name evidence="2" type="ORF">D3H55_18205</name>
</gene>
<comment type="caution">
    <text evidence="2">The sequence shown here is derived from an EMBL/GenBank/DDBJ whole genome shotgun (WGS) entry which is preliminary data.</text>
</comment>
<evidence type="ECO:0000313" key="2">
    <source>
        <dbReference type="EMBL" id="RIW29711.1"/>
    </source>
</evidence>